<dbReference type="Proteomes" id="UP000622017">
    <property type="component" value="Unassembled WGS sequence"/>
</dbReference>
<dbReference type="EMBL" id="JACSCY010000012">
    <property type="protein sequence ID" value="MBC6612145.1"/>
    <property type="molecule type" value="Genomic_DNA"/>
</dbReference>
<keyword evidence="3" id="KW-1185">Reference proteome</keyword>
<evidence type="ECO:0000256" key="1">
    <source>
        <dbReference type="SAM" id="SignalP"/>
    </source>
</evidence>
<dbReference type="PROSITE" id="PS51257">
    <property type="entry name" value="PROKAR_LIPOPROTEIN"/>
    <property type="match status" value="1"/>
</dbReference>
<evidence type="ECO:0008006" key="4">
    <source>
        <dbReference type="Google" id="ProtNLM"/>
    </source>
</evidence>
<dbReference type="RefSeq" id="WP_187320401.1">
    <property type="nucleotide sequence ID" value="NZ_JACSCY010000012.1"/>
</dbReference>
<name>A0ABR7MN57_9BACT</name>
<evidence type="ECO:0000313" key="2">
    <source>
        <dbReference type="EMBL" id="MBC6612145.1"/>
    </source>
</evidence>
<accession>A0ABR7MN57</accession>
<evidence type="ECO:0000313" key="3">
    <source>
        <dbReference type="Proteomes" id="UP000622017"/>
    </source>
</evidence>
<proteinExistence type="predicted"/>
<organism evidence="2 3">
    <name type="scientific">Hymenobacter citatus</name>
    <dbReference type="NCBI Taxonomy" id="2763506"/>
    <lineage>
        <taxon>Bacteria</taxon>
        <taxon>Pseudomonadati</taxon>
        <taxon>Bacteroidota</taxon>
        <taxon>Cytophagia</taxon>
        <taxon>Cytophagales</taxon>
        <taxon>Hymenobacteraceae</taxon>
        <taxon>Hymenobacter</taxon>
    </lineage>
</organism>
<reference evidence="2 3" key="1">
    <citation type="submission" date="2020-08" db="EMBL/GenBank/DDBJ databases">
        <title>Hymenobacter sp.</title>
        <authorList>
            <person name="Kim M.K."/>
        </authorList>
    </citation>
    <scope>NUCLEOTIDE SEQUENCE [LARGE SCALE GENOMIC DNA]</scope>
    <source>
        <strain evidence="2 3">BT507</strain>
    </source>
</reference>
<keyword evidence="1" id="KW-0732">Signal</keyword>
<gene>
    <name evidence="2" type="ORF">H8B15_14550</name>
</gene>
<protein>
    <recommendedName>
        <fullName evidence="4">Ig-like domain-containing protein</fullName>
    </recommendedName>
</protein>
<feature type="chain" id="PRO_5045675872" description="Ig-like domain-containing protein" evidence="1">
    <location>
        <begin position="23"/>
        <end position="320"/>
    </location>
</feature>
<feature type="signal peptide" evidence="1">
    <location>
        <begin position="1"/>
        <end position="22"/>
    </location>
</feature>
<comment type="caution">
    <text evidence="2">The sequence shown here is derived from an EMBL/GenBank/DDBJ whole genome shotgun (WGS) entry which is preliminary data.</text>
</comment>
<sequence>MRNLVKASLLTLLLSGAIFSCSKTELDNVNLSATSAQNAKSTPTTVLDAPSIDCVPTKATGSSITLVVRAGNSGAPAGFSVQWMLKSEYDANGWPVSSEVNTETSSFCKASFSGVPGASGYNLPSQGYTEVTIGDVLYDQVGASSPCENVPLLCGREYVFRAFAHNVPQGKAKSEFSATQMCSTLACSGETSCTLTQGYWKTHGPEGCLNGNNTNMWPVTSLMLGNTSYQDTQLCSILNTPAKGNGLLTLAHQLIAAKLNVANGAKASAVAASIVAADEMIGDLKVGDSGYLAPGVTSALVSALDNYNSGATGPGHCPEK</sequence>